<name>A0A8H3LP72_9GLOM</name>
<reference evidence="1" key="1">
    <citation type="submission" date="2019-10" db="EMBL/GenBank/DDBJ databases">
        <title>Conservation and host-specific expression of non-tandemly repeated heterogenous ribosome RNA gene in arbuscular mycorrhizal fungi.</title>
        <authorList>
            <person name="Maeda T."/>
            <person name="Kobayashi Y."/>
            <person name="Nakagawa T."/>
            <person name="Ezawa T."/>
            <person name="Yamaguchi K."/>
            <person name="Bino T."/>
            <person name="Nishimoto Y."/>
            <person name="Shigenobu S."/>
            <person name="Kawaguchi M."/>
        </authorList>
    </citation>
    <scope>NUCLEOTIDE SEQUENCE</scope>
    <source>
        <strain evidence="1">HR1</strain>
    </source>
</reference>
<dbReference type="OrthoDB" id="2378066at2759"/>
<accession>A0A8H3LP72</accession>
<gene>
    <name evidence="1" type="ORF">RCL2_001689900</name>
</gene>
<evidence type="ECO:0000313" key="1">
    <source>
        <dbReference type="EMBL" id="GES90032.1"/>
    </source>
</evidence>
<evidence type="ECO:0000313" key="2">
    <source>
        <dbReference type="Proteomes" id="UP000615446"/>
    </source>
</evidence>
<organism evidence="1 2">
    <name type="scientific">Rhizophagus clarus</name>
    <dbReference type="NCBI Taxonomy" id="94130"/>
    <lineage>
        <taxon>Eukaryota</taxon>
        <taxon>Fungi</taxon>
        <taxon>Fungi incertae sedis</taxon>
        <taxon>Mucoromycota</taxon>
        <taxon>Glomeromycotina</taxon>
        <taxon>Glomeromycetes</taxon>
        <taxon>Glomerales</taxon>
        <taxon>Glomeraceae</taxon>
        <taxon>Rhizophagus</taxon>
    </lineage>
</organism>
<sequence>MAFYSCPYTYIDGRVCGKKCYRKEGCHIHWKRRTRIPCGECGTPTASSYGMCTKHAGKYYSKANYDKNKLQDKKRDQASRVIQKYVRNWLYRPGGPIMKKAETRFYITASRQRIGSRQFGYMLRTFGVLQLLHSYLSHIIAYFRIEVAGDKKRIQRNIARRQCGGRTPQVGNALFPPDEDISMKPSDAEIKLLNNELDRINSSCSTRIESIVEDDNELDDNNK</sequence>
<dbReference type="AlphaFoldDB" id="A0A8H3LP72"/>
<dbReference type="Proteomes" id="UP000615446">
    <property type="component" value="Unassembled WGS sequence"/>
</dbReference>
<dbReference type="EMBL" id="BLAL01000193">
    <property type="protein sequence ID" value="GES90032.1"/>
    <property type="molecule type" value="Genomic_DNA"/>
</dbReference>
<protein>
    <submittedName>
        <fullName evidence="1">Uncharacterized protein</fullName>
    </submittedName>
</protein>
<proteinExistence type="predicted"/>
<comment type="caution">
    <text evidence="1">The sequence shown here is derived from an EMBL/GenBank/DDBJ whole genome shotgun (WGS) entry which is preliminary data.</text>
</comment>